<gene>
    <name evidence="3" type="ORF">CYNAS_LOCUS773</name>
</gene>
<dbReference type="Gene3D" id="3.30.420.10">
    <property type="entry name" value="Ribonuclease H-like superfamily/Ribonuclease H"/>
    <property type="match status" value="1"/>
</dbReference>
<dbReference type="InterPro" id="IPR012337">
    <property type="entry name" value="RNaseH-like_sf"/>
</dbReference>
<dbReference type="Proteomes" id="UP001176961">
    <property type="component" value="Unassembled WGS sequence"/>
</dbReference>
<proteinExistence type="predicted"/>
<reference evidence="3" key="1">
    <citation type="submission" date="2023-07" db="EMBL/GenBank/DDBJ databases">
        <authorList>
            <consortium name="CYATHOMIX"/>
        </authorList>
    </citation>
    <scope>NUCLEOTIDE SEQUENCE</scope>
    <source>
        <strain evidence="3">N/A</strain>
    </source>
</reference>
<dbReference type="Pfam" id="PF02171">
    <property type="entry name" value="Piwi"/>
    <property type="match status" value="1"/>
</dbReference>
<comment type="caution">
    <text evidence="3">The sequence shown here is derived from an EMBL/GenBank/DDBJ whole genome shotgun (WGS) entry which is preliminary data.</text>
</comment>
<feature type="compositionally biased region" description="Polar residues" evidence="1">
    <location>
        <begin position="1"/>
        <end position="11"/>
    </location>
</feature>
<dbReference type="SMART" id="SM00950">
    <property type="entry name" value="Piwi"/>
    <property type="match status" value="1"/>
</dbReference>
<name>A0AA36GJG7_CYLNA</name>
<dbReference type="SUPFAM" id="SSF101690">
    <property type="entry name" value="PAZ domain"/>
    <property type="match status" value="1"/>
</dbReference>
<dbReference type="GO" id="GO:0003676">
    <property type="term" value="F:nucleic acid binding"/>
    <property type="evidence" value="ECO:0007669"/>
    <property type="project" value="InterPro"/>
</dbReference>
<dbReference type="InterPro" id="IPR036085">
    <property type="entry name" value="PAZ_dom_sf"/>
</dbReference>
<evidence type="ECO:0000259" key="2">
    <source>
        <dbReference type="PROSITE" id="PS50822"/>
    </source>
</evidence>
<dbReference type="PANTHER" id="PTHR22891">
    <property type="entry name" value="EUKARYOTIC TRANSLATION INITIATION FACTOR 2C"/>
    <property type="match status" value="1"/>
</dbReference>
<dbReference type="SUPFAM" id="SSF53098">
    <property type="entry name" value="Ribonuclease H-like"/>
    <property type="match status" value="1"/>
</dbReference>
<evidence type="ECO:0000313" key="4">
    <source>
        <dbReference type="Proteomes" id="UP001176961"/>
    </source>
</evidence>
<dbReference type="Gene3D" id="2.170.260.10">
    <property type="entry name" value="paz domain"/>
    <property type="match status" value="1"/>
</dbReference>
<accession>A0AA36GJG7</accession>
<dbReference type="AlphaFoldDB" id="A0AA36GJG7"/>
<evidence type="ECO:0000313" key="3">
    <source>
        <dbReference type="EMBL" id="CAJ0588790.1"/>
    </source>
</evidence>
<dbReference type="InterPro" id="IPR036397">
    <property type="entry name" value="RNaseH_sf"/>
</dbReference>
<protein>
    <recommendedName>
        <fullName evidence="2">Piwi domain-containing protein</fullName>
    </recommendedName>
</protein>
<feature type="region of interest" description="Disordered" evidence="1">
    <location>
        <begin position="1"/>
        <end position="22"/>
    </location>
</feature>
<dbReference type="Gene3D" id="3.40.50.2300">
    <property type="match status" value="1"/>
</dbReference>
<dbReference type="EMBL" id="CATQJL010000001">
    <property type="protein sequence ID" value="CAJ0588790.1"/>
    <property type="molecule type" value="Genomic_DNA"/>
</dbReference>
<dbReference type="PROSITE" id="PS50822">
    <property type="entry name" value="PIWI"/>
    <property type="match status" value="1"/>
</dbReference>
<dbReference type="InterPro" id="IPR003165">
    <property type="entry name" value="Piwi"/>
</dbReference>
<evidence type="ECO:0000256" key="1">
    <source>
        <dbReference type="SAM" id="MobiDB-lite"/>
    </source>
</evidence>
<feature type="domain" description="Piwi" evidence="2">
    <location>
        <begin position="568"/>
        <end position="886"/>
    </location>
</feature>
<keyword evidence="4" id="KW-1185">Reference proteome</keyword>
<sequence length="940" mass="108775">MHASTSQQTSVGPDHTRHGGEVCPVYPRPGHGSSGEQIPLLVNWYRLESGLSGKTIYIYDIQIFEISHSRGRQRRVPVRGRDELRTLFWSCLRSNPSIFGSYTGTIFDDFSKAFTINRWRLRNDRGNVQFYKPERGSEKECSMSIKPLTDLTFDLSSKDDQQRNNSALVTKNLFTQRARYAPEMGDSGWSFVNQWDVCYGSIYRIPRQGDDLETSVKVATGVRAWLGIYNSVKMLEDCTPALAFGLVNRLYYEIEMDLLTFYLDFLEERGLSHERERNPQFLRDMGMNKHQQKRMTNRLSGLRVMTRKFLAWDRYHRPFLSERRMIFTEVVNYPPQTQVFGDMTMAEIYYRLGEPLEYPYLPLCRVSIGNKKYELPMEVLFVHEKPQRYTKTMSTLMKMKFIEGVCREPKLHKKLTEQMFKWMDFENTNMNFLRDFMFSVIPSMISCEGRVLDVPAIVDQDGSKLPMTEKRAIRQKELNEPPSGEIYIAVFIMARRNDRGLLENVCQEADVAKFYEELIEKCRERGLNIAEEPLVRVYKETDAHNFEDYVRDARDRFEKKQDGTKRVLLLLIINGPDEVYDDHGGAYGLIKSICDNKYGIASQVINASTVTNAMESTKKTVYYNIALKINAKLGGVNQAVLFSNETSEAAAKDSVMYVGIDVTHPTANSGIDISIASMVANFDLAATKYKNEIFAQMKGKETVECFERQFCRLMTKFHEHSKVWPRHIVILRDGVSDSEMLRTAYIELKWIRDSWKKMTSDDPTLEPTYTYIVIQKRHVTRFYRPSKDEKGEETYVNVPSGTVVDRLVVSPQLFDFYLASQIGAIGTTRPAHYTVVLDEWGLSPDQIYEMCYKLCFLYARCRIPVSLPCPVYYAHVVCEKAKEVYKTLCSEGAFDQASFICARKLSWNALCVMIMQGVWNGFSITSLRQIVYQYNCYLFC</sequence>
<organism evidence="3 4">
    <name type="scientific">Cylicocyclus nassatus</name>
    <name type="common">Nematode worm</name>
    <dbReference type="NCBI Taxonomy" id="53992"/>
    <lineage>
        <taxon>Eukaryota</taxon>
        <taxon>Metazoa</taxon>
        <taxon>Ecdysozoa</taxon>
        <taxon>Nematoda</taxon>
        <taxon>Chromadorea</taxon>
        <taxon>Rhabditida</taxon>
        <taxon>Rhabditina</taxon>
        <taxon>Rhabditomorpha</taxon>
        <taxon>Strongyloidea</taxon>
        <taxon>Strongylidae</taxon>
        <taxon>Cylicocyclus</taxon>
    </lineage>
</organism>